<evidence type="ECO:0000313" key="1">
    <source>
        <dbReference type="EMBL" id="KAI8649258.1"/>
    </source>
</evidence>
<keyword evidence="2" id="KW-1185">Reference proteome</keyword>
<comment type="caution">
    <text evidence="1">The sequence shown here is derived from an EMBL/GenBank/DDBJ whole genome shotgun (WGS) entry which is preliminary data.</text>
</comment>
<reference evidence="1" key="1">
    <citation type="submission" date="2022-06" db="EMBL/GenBank/DDBJ databases">
        <title>Fusarium solani species complex genomes reveal bases of compartmentalisation and animal pathogenesis.</title>
        <authorList>
            <person name="Tsai I.J."/>
        </authorList>
    </citation>
    <scope>NUCLEOTIDE SEQUENCE</scope>
    <source>
        <strain evidence="1">Fu6.1</strain>
    </source>
</reference>
<proteinExistence type="predicted"/>
<dbReference type="Proteomes" id="UP001065298">
    <property type="component" value="Chromosome 13"/>
</dbReference>
<accession>A0ACC0QD92</accession>
<name>A0ACC0QD92_9HYPO</name>
<sequence length="66" mass="7344">MEVLNYTKSQGKSVEEPRVVLLQLSDSTDPNLLTTICSQVKLRYTAMGVVRIATPAHNTCQEVHTQ</sequence>
<evidence type="ECO:0000313" key="2">
    <source>
        <dbReference type="Proteomes" id="UP001065298"/>
    </source>
</evidence>
<protein>
    <submittedName>
        <fullName evidence="1">Uncharacterized protein</fullName>
    </submittedName>
</protein>
<gene>
    <name evidence="1" type="ORF">NCS57_01462400</name>
</gene>
<dbReference type="EMBL" id="CM046515">
    <property type="protein sequence ID" value="KAI8649258.1"/>
    <property type="molecule type" value="Genomic_DNA"/>
</dbReference>
<organism evidence="1 2">
    <name type="scientific">Fusarium keratoplasticum</name>
    <dbReference type="NCBI Taxonomy" id="1328300"/>
    <lineage>
        <taxon>Eukaryota</taxon>
        <taxon>Fungi</taxon>
        <taxon>Dikarya</taxon>
        <taxon>Ascomycota</taxon>
        <taxon>Pezizomycotina</taxon>
        <taxon>Sordariomycetes</taxon>
        <taxon>Hypocreomycetidae</taxon>
        <taxon>Hypocreales</taxon>
        <taxon>Nectriaceae</taxon>
        <taxon>Fusarium</taxon>
        <taxon>Fusarium solani species complex</taxon>
    </lineage>
</organism>